<evidence type="ECO:0000259" key="19">
    <source>
        <dbReference type="PROSITE" id="PS50110"/>
    </source>
</evidence>
<evidence type="ECO:0000256" key="9">
    <source>
        <dbReference type="ARBA" id="ARBA00023015"/>
    </source>
</evidence>
<dbReference type="CDD" id="cd00156">
    <property type="entry name" value="REC"/>
    <property type="match status" value="1"/>
</dbReference>
<dbReference type="PROSITE" id="PS00675">
    <property type="entry name" value="SIGMA54_INTERACT_1"/>
    <property type="match status" value="1"/>
</dbReference>
<dbReference type="Gene3D" id="1.10.10.60">
    <property type="entry name" value="Homeodomain-like"/>
    <property type="match status" value="1"/>
</dbReference>
<accession>A0A1E3W076</accession>
<dbReference type="PROSITE" id="PS50045">
    <property type="entry name" value="SIGMA54_INTERACT_4"/>
    <property type="match status" value="1"/>
</dbReference>
<dbReference type="Gene3D" id="3.40.50.2300">
    <property type="match status" value="1"/>
</dbReference>
<evidence type="ECO:0000259" key="18">
    <source>
        <dbReference type="PROSITE" id="PS50045"/>
    </source>
</evidence>
<dbReference type="RefSeq" id="WP_069437121.1">
    <property type="nucleotide sequence ID" value="NZ_LPWG01000011.1"/>
</dbReference>
<feature type="domain" description="Response regulatory" evidence="19">
    <location>
        <begin position="4"/>
        <end position="121"/>
    </location>
</feature>
<dbReference type="GO" id="GO:0000160">
    <property type="term" value="P:phosphorelay signal transduction system"/>
    <property type="evidence" value="ECO:0007669"/>
    <property type="project" value="UniProtKB-KW"/>
</dbReference>
<evidence type="ECO:0000313" key="21">
    <source>
        <dbReference type="Proteomes" id="UP000094501"/>
    </source>
</evidence>
<evidence type="ECO:0000256" key="1">
    <source>
        <dbReference type="ARBA" id="ARBA00004496"/>
    </source>
</evidence>
<evidence type="ECO:0000256" key="2">
    <source>
        <dbReference type="ARBA" id="ARBA00019059"/>
    </source>
</evidence>
<dbReference type="FunFam" id="3.40.50.300:FF:000006">
    <property type="entry name" value="DNA-binding transcriptional regulator NtrC"/>
    <property type="match status" value="1"/>
</dbReference>
<dbReference type="AlphaFoldDB" id="A0A1E3W076"/>
<sequence>MPSCVLVVDDDPTHRRILEEITKRFGYEVQSADGGEAALAALQAGNAGDIALVLLDLVMPGTDGMAVLAAMRSLPKKPPVIVQTANGSIDAAIGAMRAGAVDFVVKPVSPERLEVSIKNALRIEALAGEINRMKATANGKLGFSDLIAGSEAMERVVEIGRRAASSNIPVLIEGESGVGKELVARAIQGESARKAKPFVTVNCGAIPENLVESILFGHERGSFTGATEKRVGKFVEADGGTLFLDEISELPLDAQVKLLRALQEGEIDPVGGKQPIKVDIRLVSATNQNLIKLVQEGRFREDLYYRLNVFPIWVPPLRERLEDVPELVRHFTARFAAEEGKRVDGIDAEAEAMLQRYSWPGNIRQLENTVFRAVVLADSPTLTVSEFPQIAAHVEGYAVTVPPAPAPRDPMPRIDGPVMLGQSADTPMTIHVPTPTGKDSVGIPALGANGDIRSLEAVEADMIRLAFGRYRGRMTEIAKRLGIGRSTLYRKMREIGLEARPN</sequence>
<keyword evidence="5 17" id="KW-0597">Phosphoprotein</keyword>
<proteinExistence type="predicted"/>
<dbReference type="Gene3D" id="1.10.8.60">
    <property type="match status" value="1"/>
</dbReference>
<keyword evidence="3" id="KW-0963">Cytoplasm</keyword>
<dbReference type="FunFam" id="1.10.8.60:FF:000014">
    <property type="entry name" value="DNA-binding transcriptional regulator NtrC"/>
    <property type="match status" value="1"/>
</dbReference>
<dbReference type="PROSITE" id="PS00676">
    <property type="entry name" value="SIGMA54_INTERACT_2"/>
    <property type="match status" value="1"/>
</dbReference>
<evidence type="ECO:0000256" key="7">
    <source>
        <dbReference type="ARBA" id="ARBA00022840"/>
    </source>
</evidence>
<dbReference type="CDD" id="cd00009">
    <property type="entry name" value="AAA"/>
    <property type="match status" value="1"/>
</dbReference>
<keyword evidence="11" id="KW-0010">Activator</keyword>
<dbReference type="PROSITE" id="PS50110">
    <property type="entry name" value="RESPONSE_REGULATORY"/>
    <property type="match status" value="1"/>
</dbReference>
<dbReference type="InterPro" id="IPR025662">
    <property type="entry name" value="Sigma_54_int_dom_ATP-bd_1"/>
</dbReference>
<name>A0A1E3W076_9HYPH</name>
<dbReference type="InterPro" id="IPR027417">
    <property type="entry name" value="P-loop_NTPase"/>
</dbReference>
<feature type="modified residue" description="4-aspartylphosphate" evidence="17">
    <location>
        <position position="56"/>
    </location>
</feature>
<evidence type="ECO:0000256" key="3">
    <source>
        <dbReference type="ARBA" id="ARBA00022490"/>
    </source>
</evidence>
<dbReference type="Pfam" id="PF00072">
    <property type="entry name" value="Response_reg"/>
    <property type="match status" value="1"/>
</dbReference>
<dbReference type="STRING" id="1774968.AUC68_03945"/>
<evidence type="ECO:0000256" key="14">
    <source>
        <dbReference type="ARBA" id="ARBA00029881"/>
    </source>
</evidence>
<dbReference type="InterPro" id="IPR002078">
    <property type="entry name" value="Sigma_54_int"/>
</dbReference>
<keyword evidence="10" id="KW-0238">DNA-binding</keyword>
<dbReference type="GO" id="GO:0043565">
    <property type="term" value="F:sequence-specific DNA binding"/>
    <property type="evidence" value="ECO:0007669"/>
    <property type="project" value="InterPro"/>
</dbReference>
<comment type="function">
    <text evidence="16">Member of the two-component regulatory system NtrB/NtrC, which controls expression of the nitrogen-regulated (ntr) genes in response to nitrogen limitation. Phosphorylated NtrC binds directly to DNA and stimulates the formation of open promoter-sigma54-RNA polymerase complexes.</text>
</comment>
<dbReference type="InterPro" id="IPR002197">
    <property type="entry name" value="HTH_Fis"/>
</dbReference>
<evidence type="ECO:0000256" key="15">
    <source>
        <dbReference type="ARBA" id="ARBA00031910"/>
    </source>
</evidence>
<organism evidence="20 21">
    <name type="scientific">Methyloceanibacter methanicus</name>
    <dbReference type="NCBI Taxonomy" id="1774968"/>
    <lineage>
        <taxon>Bacteria</taxon>
        <taxon>Pseudomonadati</taxon>
        <taxon>Pseudomonadota</taxon>
        <taxon>Alphaproteobacteria</taxon>
        <taxon>Hyphomicrobiales</taxon>
        <taxon>Hyphomicrobiaceae</taxon>
        <taxon>Methyloceanibacter</taxon>
    </lineage>
</organism>
<dbReference type="Proteomes" id="UP000094501">
    <property type="component" value="Unassembled WGS sequence"/>
</dbReference>
<reference evidence="20 21" key="1">
    <citation type="journal article" date="2016" name="Environ. Microbiol.">
        <title>New Methyloceanibacter diversity from North Sea sediments includes methanotroph containing solely the soluble methane monooxygenase.</title>
        <authorList>
            <person name="Vekeman B."/>
            <person name="Kerckhof F.M."/>
            <person name="Cremers G."/>
            <person name="de Vos P."/>
            <person name="Vandamme P."/>
            <person name="Boon N."/>
            <person name="Op den Camp H.J."/>
            <person name="Heylen K."/>
        </authorList>
    </citation>
    <scope>NUCLEOTIDE SEQUENCE [LARGE SCALE GENOMIC DNA]</scope>
    <source>
        <strain evidence="20 21">R-67174</strain>
    </source>
</reference>
<dbReference type="SMART" id="SM00382">
    <property type="entry name" value="AAA"/>
    <property type="match status" value="1"/>
</dbReference>
<dbReference type="InterPro" id="IPR025943">
    <property type="entry name" value="Sigma_54_int_dom_ATP-bd_2"/>
</dbReference>
<evidence type="ECO:0000313" key="20">
    <source>
        <dbReference type="EMBL" id="ODR99180.1"/>
    </source>
</evidence>
<keyword evidence="13" id="KW-0535">Nitrogen fixation</keyword>
<keyword evidence="12" id="KW-0804">Transcription</keyword>
<evidence type="ECO:0000256" key="5">
    <source>
        <dbReference type="ARBA" id="ARBA00022553"/>
    </source>
</evidence>
<dbReference type="PANTHER" id="PTHR32071:SF95">
    <property type="entry name" value="DNA-BINDING TRANSCRIPTIONAL REGULATOR NTRC"/>
    <property type="match status" value="1"/>
</dbReference>
<keyword evidence="21" id="KW-1185">Reference proteome</keyword>
<keyword evidence="8" id="KW-0902">Two-component regulatory system</keyword>
<keyword evidence="4" id="KW-0678">Repressor</keyword>
<gene>
    <name evidence="20" type="ORF">AUC68_03945</name>
</gene>
<evidence type="ECO:0000256" key="17">
    <source>
        <dbReference type="PROSITE-ProRule" id="PRU00169"/>
    </source>
</evidence>
<dbReference type="EMBL" id="LPWG01000011">
    <property type="protein sequence ID" value="ODR99180.1"/>
    <property type="molecule type" value="Genomic_DNA"/>
</dbReference>
<evidence type="ECO:0000256" key="10">
    <source>
        <dbReference type="ARBA" id="ARBA00023125"/>
    </source>
</evidence>
<evidence type="ECO:0000256" key="8">
    <source>
        <dbReference type="ARBA" id="ARBA00023012"/>
    </source>
</evidence>
<evidence type="ECO:0000256" key="13">
    <source>
        <dbReference type="ARBA" id="ARBA00023231"/>
    </source>
</evidence>
<feature type="domain" description="Sigma-54 factor interaction" evidence="18">
    <location>
        <begin position="146"/>
        <end position="375"/>
    </location>
</feature>
<dbReference type="GO" id="GO:0006355">
    <property type="term" value="P:regulation of DNA-templated transcription"/>
    <property type="evidence" value="ECO:0007669"/>
    <property type="project" value="InterPro"/>
</dbReference>
<dbReference type="PROSITE" id="PS00688">
    <property type="entry name" value="SIGMA54_INTERACT_3"/>
    <property type="match status" value="1"/>
</dbReference>
<evidence type="ECO:0000256" key="11">
    <source>
        <dbReference type="ARBA" id="ARBA00023159"/>
    </source>
</evidence>
<dbReference type="Pfam" id="PF02954">
    <property type="entry name" value="HTH_8"/>
    <property type="match status" value="1"/>
</dbReference>
<evidence type="ECO:0000256" key="4">
    <source>
        <dbReference type="ARBA" id="ARBA00022491"/>
    </source>
</evidence>
<dbReference type="SUPFAM" id="SSF46689">
    <property type="entry name" value="Homeodomain-like"/>
    <property type="match status" value="1"/>
</dbReference>
<dbReference type="SMART" id="SM00448">
    <property type="entry name" value="REC"/>
    <property type="match status" value="1"/>
</dbReference>
<dbReference type="Gene3D" id="3.40.50.300">
    <property type="entry name" value="P-loop containing nucleotide triphosphate hydrolases"/>
    <property type="match status" value="1"/>
</dbReference>
<dbReference type="InterPro" id="IPR001789">
    <property type="entry name" value="Sig_transdc_resp-reg_receiver"/>
</dbReference>
<dbReference type="OrthoDB" id="9802388at2"/>
<keyword evidence="9" id="KW-0805">Transcription regulation</keyword>
<comment type="caution">
    <text evidence="20">The sequence shown here is derived from an EMBL/GenBank/DDBJ whole genome shotgun (WGS) entry which is preliminary data.</text>
</comment>
<dbReference type="PANTHER" id="PTHR32071">
    <property type="entry name" value="TRANSCRIPTIONAL REGULATORY PROTEIN"/>
    <property type="match status" value="1"/>
</dbReference>
<protein>
    <recommendedName>
        <fullName evidence="2">DNA-binding transcriptional regulator NtrC</fullName>
    </recommendedName>
    <alternativeName>
        <fullName evidence="14">Nitrogen regulation protein NR(I)</fullName>
    </alternativeName>
    <alternativeName>
        <fullName evidence="15">Nitrogen regulator I</fullName>
    </alternativeName>
</protein>
<keyword evidence="7" id="KW-0067">ATP-binding</keyword>
<dbReference type="SUPFAM" id="SSF52540">
    <property type="entry name" value="P-loop containing nucleoside triphosphate hydrolases"/>
    <property type="match status" value="1"/>
</dbReference>
<comment type="subcellular location">
    <subcellularLocation>
        <location evidence="1">Cytoplasm</location>
    </subcellularLocation>
</comment>
<keyword evidence="6" id="KW-0547">Nucleotide-binding</keyword>
<dbReference type="InterPro" id="IPR009057">
    <property type="entry name" value="Homeodomain-like_sf"/>
</dbReference>
<dbReference type="Pfam" id="PF00158">
    <property type="entry name" value="Sigma54_activat"/>
    <property type="match status" value="1"/>
</dbReference>
<dbReference type="Pfam" id="PF25601">
    <property type="entry name" value="AAA_lid_14"/>
    <property type="match status" value="1"/>
</dbReference>
<evidence type="ECO:0000256" key="16">
    <source>
        <dbReference type="ARBA" id="ARBA00043886"/>
    </source>
</evidence>
<dbReference type="GO" id="GO:0005737">
    <property type="term" value="C:cytoplasm"/>
    <property type="evidence" value="ECO:0007669"/>
    <property type="project" value="UniProtKB-SubCell"/>
</dbReference>
<dbReference type="PRINTS" id="PR01590">
    <property type="entry name" value="HTHFIS"/>
</dbReference>
<dbReference type="InterPro" id="IPR003593">
    <property type="entry name" value="AAA+_ATPase"/>
</dbReference>
<evidence type="ECO:0000256" key="12">
    <source>
        <dbReference type="ARBA" id="ARBA00023163"/>
    </source>
</evidence>
<dbReference type="InterPro" id="IPR025944">
    <property type="entry name" value="Sigma_54_int_dom_CS"/>
</dbReference>
<dbReference type="SUPFAM" id="SSF52172">
    <property type="entry name" value="CheY-like"/>
    <property type="match status" value="1"/>
</dbReference>
<dbReference type="GO" id="GO:0005524">
    <property type="term" value="F:ATP binding"/>
    <property type="evidence" value="ECO:0007669"/>
    <property type="project" value="UniProtKB-KW"/>
</dbReference>
<dbReference type="InterPro" id="IPR058031">
    <property type="entry name" value="AAA_lid_NorR"/>
</dbReference>
<dbReference type="InterPro" id="IPR011006">
    <property type="entry name" value="CheY-like_superfamily"/>
</dbReference>
<evidence type="ECO:0000256" key="6">
    <source>
        <dbReference type="ARBA" id="ARBA00022741"/>
    </source>
</evidence>